<dbReference type="PANTHER" id="PTHR30136">
    <property type="entry name" value="HELIX-TURN-HELIX TRANSCRIPTIONAL REGULATOR, ICLR FAMILY"/>
    <property type="match status" value="1"/>
</dbReference>
<dbReference type="InterPro" id="IPR050707">
    <property type="entry name" value="HTH_MetabolicPath_Reg"/>
</dbReference>
<dbReference type="InterPro" id="IPR014757">
    <property type="entry name" value="Tscrpt_reg_IclR_C"/>
</dbReference>
<evidence type="ECO:0000259" key="5">
    <source>
        <dbReference type="PROSITE" id="PS51078"/>
    </source>
</evidence>
<evidence type="ECO:0000259" key="4">
    <source>
        <dbReference type="PROSITE" id="PS51077"/>
    </source>
</evidence>
<dbReference type="InterPro" id="IPR036388">
    <property type="entry name" value="WH-like_DNA-bd_sf"/>
</dbReference>
<feature type="domain" description="HTH iclR-type" evidence="4">
    <location>
        <begin position="20"/>
        <end position="82"/>
    </location>
</feature>
<organism evidence="6 7">
    <name type="scientific">Azospirillum oleiclasticum</name>
    <dbReference type="NCBI Taxonomy" id="2735135"/>
    <lineage>
        <taxon>Bacteria</taxon>
        <taxon>Pseudomonadati</taxon>
        <taxon>Pseudomonadota</taxon>
        <taxon>Alphaproteobacteria</taxon>
        <taxon>Rhodospirillales</taxon>
        <taxon>Azospirillaceae</taxon>
        <taxon>Azospirillum</taxon>
    </lineage>
</organism>
<dbReference type="PROSITE" id="PS51078">
    <property type="entry name" value="ICLR_ED"/>
    <property type="match status" value="1"/>
</dbReference>
<dbReference type="PANTHER" id="PTHR30136:SF24">
    <property type="entry name" value="HTH-TYPE TRANSCRIPTIONAL REPRESSOR ALLR"/>
    <property type="match status" value="1"/>
</dbReference>
<evidence type="ECO:0000256" key="1">
    <source>
        <dbReference type="ARBA" id="ARBA00023015"/>
    </source>
</evidence>
<dbReference type="SUPFAM" id="SSF55781">
    <property type="entry name" value="GAF domain-like"/>
    <property type="match status" value="1"/>
</dbReference>
<sequence length="273" mass="29569">MSGVLDDATTEDPRKDRAGVQSIVRAFSILEAVAAARGGIGLAELSKAVALHNSTTFHLVKTMLTLGYLRQDPKTKRYRLGRPLFSLAAGAMNEVDLVNQVMPFLEELSELTGETSHFAVTSGDEVVIIARSEGTGAFRLREGTGAPRPAHATAIGKLLLATGDARHLHRWLETHRLDAFGPNTITDPVRLREELERVRGTGIAYDDAEFHPELRCAAVAVHDFTGRVAGALGFSGPVWRLSLAVMQDKVRHLRVIADRLSRELGHGGVAIQG</sequence>
<name>A0ABX2TMY8_9PROT</name>
<dbReference type="Pfam" id="PF09339">
    <property type="entry name" value="HTH_IclR"/>
    <property type="match status" value="1"/>
</dbReference>
<dbReference type="Gene3D" id="1.10.10.10">
    <property type="entry name" value="Winged helix-like DNA-binding domain superfamily/Winged helix DNA-binding domain"/>
    <property type="match status" value="1"/>
</dbReference>
<dbReference type="InterPro" id="IPR036390">
    <property type="entry name" value="WH_DNA-bd_sf"/>
</dbReference>
<dbReference type="PROSITE" id="PS51077">
    <property type="entry name" value="HTH_ICLR"/>
    <property type="match status" value="1"/>
</dbReference>
<dbReference type="SMART" id="SM00346">
    <property type="entry name" value="HTH_ICLR"/>
    <property type="match status" value="1"/>
</dbReference>
<dbReference type="SUPFAM" id="SSF46785">
    <property type="entry name" value="Winged helix' DNA-binding domain"/>
    <property type="match status" value="1"/>
</dbReference>
<dbReference type="Gene3D" id="3.30.450.40">
    <property type="match status" value="1"/>
</dbReference>
<evidence type="ECO:0000256" key="3">
    <source>
        <dbReference type="ARBA" id="ARBA00023163"/>
    </source>
</evidence>
<dbReference type="Proteomes" id="UP000584642">
    <property type="component" value="Unassembled WGS sequence"/>
</dbReference>
<evidence type="ECO:0000313" key="7">
    <source>
        <dbReference type="Proteomes" id="UP000584642"/>
    </source>
</evidence>
<protein>
    <submittedName>
        <fullName evidence="6">IclR family transcriptional regulator</fullName>
    </submittedName>
</protein>
<comment type="caution">
    <text evidence="6">The sequence shown here is derived from an EMBL/GenBank/DDBJ whole genome shotgun (WGS) entry which is preliminary data.</text>
</comment>
<proteinExistence type="predicted"/>
<keyword evidence="3" id="KW-0804">Transcription</keyword>
<dbReference type="RefSeq" id="WP_180286782.1">
    <property type="nucleotide sequence ID" value="NZ_JABFDB010000050.1"/>
</dbReference>
<dbReference type="InterPro" id="IPR005471">
    <property type="entry name" value="Tscrpt_reg_IclR_N"/>
</dbReference>
<keyword evidence="7" id="KW-1185">Reference proteome</keyword>
<keyword evidence="2" id="KW-0238">DNA-binding</keyword>
<evidence type="ECO:0000313" key="6">
    <source>
        <dbReference type="EMBL" id="NYZ25009.1"/>
    </source>
</evidence>
<dbReference type="InterPro" id="IPR029016">
    <property type="entry name" value="GAF-like_dom_sf"/>
</dbReference>
<feature type="domain" description="IclR-ED" evidence="5">
    <location>
        <begin position="83"/>
        <end position="266"/>
    </location>
</feature>
<dbReference type="Pfam" id="PF01614">
    <property type="entry name" value="IclR_C"/>
    <property type="match status" value="1"/>
</dbReference>
<gene>
    <name evidence="6" type="ORF">HND93_35345</name>
</gene>
<dbReference type="EMBL" id="JABFDB010000050">
    <property type="protein sequence ID" value="NYZ25009.1"/>
    <property type="molecule type" value="Genomic_DNA"/>
</dbReference>
<accession>A0ABX2TMY8</accession>
<keyword evidence="1" id="KW-0805">Transcription regulation</keyword>
<evidence type="ECO:0000256" key="2">
    <source>
        <dbReference type="ARBA" id="ARBA00023125"/>
    </source>
</evidence>
<reference evidence="6 7" key="1">
    <citation type="submission" date="2020-05" db="EMBL/GenBank/DDBJ databases">
        <title>Azospirillum oleiclasticum sp. nov, a nitrogen-fixing and heavy crude oil-emulsifying bacterium isolated from the crude oil of Yumen Oilfield.</title>
        <authorList>
            <person name="Wu D."/>
            <person name="Cai M."/>
            <person name="Zhang X."/>
        </authorList>
    </citation>
    <scope>NUCLEOTIDE SEQUENCE [LARGE SCALE GENOMIC DNA]</scope>
    <source>
        <strain evidence="6 7">ROY-1-1-2</strain>
    </source>
</reference>